<organism evidence="1 2">
    <name type="scientific">Dissophora globulifera</name>
    <dbReference type="NCBI Taxonomy" id="979702"/>
    <lineage>
        <taxon>Eukaryota</taxon>
        <taxon>Fungi</taxon>
        <taxon>Fungi incertae sedis</taxon>
        <taxon>Mucoromycota</taxon>
        <taxon>Mortierellomycotina</taxon>
        <taxon>Mortierellomycetes</taxon>
        <taxon>Mortierellales</taxon>
        <taxon>Mortierellaceae</taxon>
        <taxon>Dissophora</taxon>
    </lineage>
</organism>
<feature type="non-terminal residue" evidence="1">
    <location>
        <position position="121"/>
    </location>
</feature>
<dbReference type="AlphaFoldDB" id="A0A9P6R063"/>
<gene>
    <name evidence="1" type="ORF">BGZ99_002486</name>
</gene>
<dbReference type="EMBL" id="JAAAIP010001745">
    <property type="protein sequence ID" value="KAG0304146.1"/>
    <property type="molecule type" value="Genomic_DNA"/>
</dbReference>
<evidence type="ECO:0000313" key="2">
    <source>
        <dbReference type="Proteomes" id="UP000738325"/>
    </source>
</evidence>
<keyword evidence="2" id="KW-1185">Reference proteome</keyword>
<accession>A0A9P6R063</accession>
<proteinExistence type="predicted"/>
<name>A0A9P6R063_9FUNG</name>
<dbReference type="Proteomes" id="UP000738325">
    <property type="component" value="Unassembled WGS sequence"/>
</dbReference>
<evidence type="ECO:0000313" key="1">
    <source>
        <dbReference type="EMBL" id="KAG0304146.1"/>
    </source>
</evidence>
<comment type="caution">
    <text evidence="1">The sequence shown here is derived from an EMBL/GenBank/DDBJ whole genome shotgun (WGS) entry which is preliminary data.</text>
</comment>
<protein>
    <submittedName>
        <fullName evidence="1">Uncharacterized protein</fullName>
    </submittedName>
</protein>
<dbReference type="OrthoDB" id="2415871at2759"/>
<reference evidence="1" key="1">
    <citation type="journal article" date="2020" name="Fungal Divers.">
        <title>Resolving the Mortierellaceae phylogeny through synthesis of multi-gene phylogenetics and phylogenomics.</title>
        <authorList>
            <person name="Vandepol N."/>
            <person name="Liber J."/>
            <person name="Desiro A."/>
            <person name="Na H."/>
            <person name="Kennedy M."/>
            <person name="Barry K."/>
            <person name="Grigoriev I.V."/>
            <person name="Miller A.N."/>
            <person name="O'Donnell K."/>
            <person name="Stajich J.E."/>
            <person name="Bonito G."/>
        </authorList>
    </citation>
    <scope>NUCLEOTIDE SEQUENCE</scope>
    <source>
        <strain evidence="1">REB-010B</strain>
    </source>
</reference>
<sequence>MLSKALFLTASSLAYITAIIPPKASQPEALDSAKAEKSIMAQRYHPYVLAAINALETGLYLMLLMQSSVPFLEHEDGASGRVDAVRQLQVLKPWHVMITFVGIAGCVLRRAAFAELGRFFM</sequence>